<organism evidence="3 4">
    <name type="scientific">Coraliomargarita sinensis</name>
    <dbReference type="NCBI Taxonomy" id="2174842"/>
    <lineage>
        <taxon>Bacteria</taxon>
        <taxon>Pseudomonadati</taxon>
        <taxon>Verrucomicrobiota</taxon>
        <taxon>Opitutia</taxon>
        <taxon>Puniceicoccales</taxon>
        <taxon>Coraliomargaritaceae</taxon>
        <taxon>Coraliomargarita</taxon>
    </lineage>
</organism>
<dbReference type="RefSeq" id="WP_110130865.1">
    <property type="nucleotide sequence ID" value="NZ_QHJQ01000004.1"/>
</dbReference>
<dbReference type="PANTHER" id="PTHR43489">
    <property type="entry name" value="ISOMERASE"/>
    <property type="match status" value="1"/>
</dbReference>
<evidence type="ECO:0000259" key="2">
    <source>
        <dbReference type="Pfam" id="PF01261"/>
    </source>
</evidence>
<dbReference type="InterPro" id="IPR006311">
    <property type="entry name" value="TAT_signal"/>
</dbReference>
<dbReference type="OrthoDB" id="9814946at2"/>
<evidence type="ECO:0000313" key="4">
    <source>
        <dbReference type="Proteomes" id="UP000247099"/>
    </source>
</evidence>
<dbReference type="GO" id="GO:0019852">
    <property type="term" value="P:L-ascorbic acid metabolic process"/>
    <property type="evidence" value="ECO:0007669"/>
    <property type="project" value="TreeGrafter"/>
</dbReference>
<dbReference type="InterPro" id="IPR013022">
    <property type="entry name" value="Xyl_isomerase-like_TIM-brl"/>
</dbReference>
<dbReference type="PROSITE" id="PS51318">
    <property type="entry name" value="TAT"/>
    <property type="match status" value="1"/>
</dbReference>
<evidence type="ECO:0000256" key="1">
    <source>
        <dbReference type="ARBA" id="ARBA00023235"/>
    </source>
</evidence>
<dbReference type="Pfam" id="PF01261">
    <property type="entry name" value="AP_endonuc_2"/>
    <property type="match status" value="1"/>
</dbReference>
<dbReference type="PANTHER" id="PTHR43489:SF1">
    <property type="entry name" value="L-RIBULOSE-5-PHOSPHATE 3-EPIMERASE SGBU-RELATED"/>
    <property type="match status" value="1"/>
</dbReference>
<dbReference type="Proteomes" id="UP000247099">
    <property type="component" value="Unassembled WGS sequence"/>
</dbReference>
<dbReference type="EMBL" id="QHJQ01000004">
    <property type="protein sequence ID" value="PXA04414.1"/>
    <property type="molecule type" value="Genomic_DNA"/>
</dbReference>
<sequence>MKEPTNNPLERRKFIQSGLVAGLGLPFFGCQSLAGNKASKGPLFTKFGINAPLAKAAAVAEQGAEFLLLRVDRFLKPKEPVEAFEKELRQLEKSPIPALSCNNFLKGPELRSVGPEAKMENILKFSKTAFQRAKRAGVQRIIFGSSASRRIPEGWSKAQADEQFIALLQRMGDIAGDEGMIVAVENLQERECNYLSRFHEVGEIVTEVNHPHIRALADIYHSSSMQDPPKYFQKYAHLVEMVEIAESRGRTVPGIEGQDFRPYFKALRQGGYQGPIEIEGRWTEIDQVGKAFATIREQSA</sequence>
<feature type="domain" description="Xylose isomerase-like TIM barrel" evidence="2">
    <location>
        <begin position="58"/>
        <end position="292"/>
    </location>
</feature>
<dbReference type="InParanoid" id="A0A317ZFP2"/>
<reference evidence="3 4" key="1">
    <citation type="submission" date="2018-05" db="EMBL/GenBank/DDBJ databases">
        <title>Coraliomargarita sinensis sp. nov., isolated from a marine solar saltern.</title>
        <authorList>
            <person name="Zhou L.Y."/>
        </authorList>
    </citation>
    <scope>NUCLEOTIDE SEQUENCE [LARGE SCALE GENOMIC DNA]</scope>
    <source>
        <strain evidence="3 4">WN38</strain>
    </source>
</reference>
<dbReference type="InterPro" id="IPR036237">
    <property type="entry name" value="Xyl_isomerase-like_sf"/>
</dbReference>
<comment type="caution">
    <text evidence="3">The sequence shown here is derived from an EMBL/GenBank/DDBJ whole genome shotgun (WGS) entry which is preliminary data.</text>
</comment>
<dbReference type="AlphaFoldDB" id="A0A317ZFP2"/>
<evidence type="ECO:0000313" key="3">
    <source>
        <dbReference type="EMBL" id="PXA04414.1"/>
    </source>
</evidence>
<dbReference type="InterPro" id="IPR050417">
    <property type="entry name" value="Sugar_Epim/Isomerase"/>
</dbReference>
<dbReference type="SUPFAM" id="SSF51658">
    <property type="entry name" value="Xylose isomerase-like"/>
    <property type="match status" value="1"/>
</dbReference>
<accession>A0A317ZFP2</accession>
<proteinExistence type="predicted"/>
<protein>
    <recommendedName>
        <fullName evidence="2">Xylose isomerase-like TIM barrel domain-containing protein</fullName>
    </recommendedName>
</protein>
<dbReference type="GO" id="GO:0034015">
    <property type="term" value="F:L-ribulose-5-phosphate 3-epimerase activity"/>
    <property type="evidence" value="ECO:0007669"/>
    <property type="project" value="TreeGrafter"/>
</dbReference>
<dbReference type="Gene3D" id="3.20.20.150">
    <property type="entry name" value="Divalent-metal-dependent TIM barrel enzymes"/>
    <property type="match status" value="1"/>
</dbReference>
<keyword evidence="4" id="KW-1185">Reference proteome</keyword>
<gene>
    <name evidence="3" type="ORF">DDZ13_07740</name>
</gene>
<name>A0A317ZFP2_9BACT</name>
<keyword evidence="1" id="KW-0413">Isomerase</keyword>